<proteinExistence type="predicted"/>
<feature type="region of interest" description="Disordered" evidence="1">
    <location>
        <begin position="92"/>
        <end position="124"/>
    </location>
</feature>
<dbReference type="AlphaFoldDB" id="A0ABD3QZC5"/>
<sequence length="438" mass="48917">MSNQPPPPPPPTTTSEATTKRPTRPGRSSRRRKRKARSILDAASLLLSTERNAPSTTMALPVDRGTTLPGVFVRRRQERQRRIWRGEACRRMEKEDECHGSTMEASTQSHDNNDDDGREESLDPTDEVQLLSQLGFLPGNAVCVAARLSPEFLRDDDSSSSSPTRPRTSLSPTPPPSVLKLYPMAVRDSYRGGKSEGRKFKGRKRGCSRTTDTTTTTDDSIVVESTCNPPIPNSTNRCWYIHAPTSPSSSSHSPPTNKQQIIEPFPTLYWLTSPHLRSYISQLELSPAHNVTQMEGRLRSSPSNLSQMARAHTSYGQKRWELLTSADREEVLRRGWKEALDGRRGVAGIRPRRSGGEGGGGEGEEVWDGVKCLHAHAAHFLAQVEEWREERLRQRGSGEETEEELLSTLIRECDREDLNLVGKWTMEAVLDLVSASQT</sequence>
<feature type="region of interest" description="Disordered" evidence="1">
    <location>
        <begin position="153"/>
        <end position="216"/>
    </location>
</feature>
<evidence type="ECO:0000313" key="3">
    <source>
        <dbReference type="Proteomes" id="UP001516023"/>
    </source>
</evidence>
<reference evidence="2 3" key="1">
    <citation type="journal article" date="2020" name="G3 (Bethesda)">
        <title>Improved Reference Genome for Cyclotella cryptica CCMP332, a Model for Cell Wall Morphogenesis, Salinity Adaptation, and Lipid Production in Diatoms (Bacillariophyta).</title>
        <authorList>
            <person name="Roberts W.R."/>
            <person name="Downey K.M."/>
            <person name="Ruck E.C."/>
            <person name="Traller J.C."/>
            <person name="Alverson A.J."/>
        </authorList>
    </citation>
    <scope>NUCLEOTIDE SEQUENCE [LARGE SCALE GENOMIC DNA]</scope>
    <source>
        <strain evidence="2 3">CCMP332</strain>
    </source>
</reference>
<dbReference type="Pfam" id="PF04417">
    <property type="entry name" value="DUF501"/>
    <property type="match status" value="1"/>
</dbReference>
<feature type="region of interest" description="Disordered" evidence="1">
    <location>
        <begin position="1"/>
        <end position="39"/>
    </location>
</feature>
<keyword evidence="3" id="KW-1185">Reference proteome</keyword>
<feature type="region of interest" description="Disordered" evidence="1">
    <location>
        <begin position="45"/>
        <end position="64"/>
    </location>
</feature>
<evidence type="ECO:0000256" key="1">
    <source>
        <dbReference type="SAM" id="MobiDB-lite"/>
    </source>
</evidence>
<feature type="compositionally biased region" description="Basic and acidic residues" evidence="1">
    <location>
        <begin position="188"/>
        <end position="199"/>
    </location>
</feature>
<feature type="compositionally biased region" description="Basic residues" evidence="1">
    <location>
        <begin position="21"/>
        <end position="37"/>
    </location>
</feature>
<dbReference type="EMBL" id="JABMIG020000002">
    <property type="protein sequence ID" value="KAL3805719.1"/>
    <property type="molecule type" value="Genomic_DNA"/>
</dbReference>
<feature type="compositionally biased region" description="Acidic residues" evidence="1">
    <location>
        <begin position="113"/>
        <end position="124"/>
    </location>
</feature>
<dbReference type="PANTHER" id="PTHR37163">
    <property type="entry name" value="CONSERVED PROTEIN"/>
    <property type="match status" value="1"/>
</dbReference>
<comment type="caution">
    <text evidence="2">The sequence shown here is derived from an EMBL/GenBank/DDBJ whole genome shotgun (WGS) entry which is preliminary data.</text>
</comment>
<organism evidence="2 3">
    <name type="scientific">Cyclotella cryptica</name>
    <dbReference type="NCBI Taxonomy" id="29204"/>
    <lineage>
        <taxon>Eukaryota</taxon>
        <taxon>Sar</taxon>
        <taxon>Stramenopiles</taxon>
        <taxon>Ochrophyta</taxon>
        <taxon>Bacillariophyta</taxon>
        <taxon>Coscinodiscophyceae</taxon>
        <taxon>Thalassiosirophycidae</taxon>
        <taxon>Stephanodiscales</taxon>
        <taxon>Stephanodiscaceae</taxon>
        <taxon>Cyclotella</taxon>
    </lineage>
</organism>
<feature type="compositionally biased region" description="Low complexity" evidence="1">
    <location>
        <begin position="159"/>
        <end position="171"/>
    </location>
</feature>
<dbReference type="PANTHER" id="PTHR37163:SF1">
    <property type="entry name" value="DUF501 DOMAIN-CONTAINING PROTEIN"/>
    <property type="match status" value="1"/>
</dbReference>
<feature type="compositionally biased region" description="Polar residues" evidence="1">
    <location>
        <begin position="46"/>
        <end position="58"/>
    </location>
</feature>
<gene>
    <name evidence="2" type="ORF">HJC23_005963</name>
</gene>
<dbReference type="Proteomes" id="UP001516023">
    <property type="component" value="Unassembled WGS sequence"/>
</dbReference>
<evidence type="ECO:0000313" key="2">
    <source>
        <dbReference type="EMBL" id="KAL3805719.1"/>
    </source>
</evidence>
<feature type="compositionally biased region" description="Pro residues" evidence="1">
    <location>
        <begin position="1"/>
        <end position="12"/>
    </location>
</feature>
<protein>
    <submittedName>
        <fullName evidence="2">Uncharacterized protein</fullName>
    </submittedName>
</protein>
<accession>A0ABD3QZC5</accession>
<dbReference type="InterPro" id="IPR007511">
    <property type="entry name" value="DUF501"/>
</dbReference>
<name>A0ABD3QZC5_9STRA</name>